<accession>A0ABR2Z9J8</accession>
<organism evidence="1 2">
    <name type="scientific">Marasmius tenuissimus</name>
    <dbReference type="NCBI Taxonomy" id="585030"/>
    <lineage>
        <taxon>Eukaryota</taxon>
        <taxon>Fungi</taxon>
        <taxon>Dikarya</taxon>
        <taxon>Basidiomycota</taxon>
        <taxon>Agaricomycotina</taxon>
        <taxon>Agaricomycetes</taxon>
        <taxon>Agaricomycetidae</taxon>
        <taxon>Agaricales</taxon>
        <taxon>Marasmiineae</taxon>
        <taxon>Marasmiaceae</taxon>
        <taxon>Marasmius</taxon>
    </lineage>
</organism>
<proteinExistence type="predicted"/>
<protein>
    <recommendedName>
        <fullName evidence="3">F-box domain-containing protein</fullName>
    </recommendedName>
</protein>
<dbReference type="EMBL" id="JBBXMP010000411">
    <property type="protein sequence ID" value="KAL0057907.1"/>
    <property type="molecule type" value="Genomic_DNA"/>
</dbReference>
<evidence type="ECO:0000313" key="1">
    <source>
        <dbReference type="EMBL" id="KAL0057907.1"/>
    </source>
</evidence>
<evidence type="ECO:0008006" key="3">
    <source>
        <dbReference type="Google" id="ProtNLM"/>
    </source>
</evidence>
<keyword evidence="2" id="KW-1185">Reference proteome</keyword>
<sequence>MDAQPTEILGRFFLEAIDGTSVRIEARMGMELGLGGANSLRRVSKQWRAIAESLPLWHRLHLVDDISADSKRGEGVKEGNTKMLEDCLTRARQAGEPLHITLETKRAEVTIDAKGQVASIALLLTASRECQWGSFSYISRSPFSFEMLGLVVEKLHRRGTTWSWFNLDVNMPIVGDDVSWMVEIFGKIGRMPGLEGLGMTLGDIEDGELLAWYIPTAVCWTSRWNWLRDLEIDGTSALFLMIVAITPS</sequence>
<reference evidence="1 2" key="1">
    <citation type="submission" date="2024-05" db="EMBL/GenBank/DDBJ databases">
        <title>A draft genome resource for the thread blight pathogen Marasmius tenuissimus strain MS-2.</title>
        <authorList>
            <person name="Yulfo-Soto G.E."/>
            <person name="Baruah I.K."/>
            <person name="Amoako-Attah I."/>
            <person name="Bukari Y."/>
            <person name="Meinhardt L.W."/>
            <person name="Bailey B.A."/>
            <person name="Cohen S.P."/>
        </authorList>
    </citation>
    <scope>NUCLEOTIDE SEQUENCE [LARGE SCALE GENOMIC DNA]</scope>
    <source>
        <strain evidence="1 2">MS-2</strain>
    </source>
</reference>
<gene>
    <name evidence="1" type="ORF">AAF712_015429</name>
</gene>
<name>A0ABR2Z9J8_9AGAR</name>
<evidence type="ECO:0000313" key="2">
    <source>
        <dbReference type="Proteomes" id="UP001437256"/>
    </source>
</evidence>
<comment type="caution">
    <text evidence="1">The sequence shown here is derived from an EMBL/GenBank/DDBJ whole genome shotgun (WGS) entry which is preliminary data.</text>
</comment>
<dbReference type="Proteomes" id="UP001437256">
    <property type="component" value="Unassembled WGS sequence"/>
</dbReference>